<dbReference type="GO" id="GO:0016020">
    <property type="term" value="C:membrane"/>
    <property type="evidence" value="ECO:0007669"/>
    <property type="project" value="UniProtKB-SubCell"/>
</dbReference>
<dbReference type="Pfam" id="PF04576">
    <property type="entry name" value="Zein-binding"/>
    <property type="match status" value="1"/>
</dbReference>
<reference evidence="9 10" key="1">
    <citation type="journal article" date="2020" name="Nat. Food">
        <title>A phased Vanilla planifolia genome enables genetic improvement of flavour and production.</title>
        <authorList>
            <person name="Hasing T."/>
            <person name="Tang H."/>
            <person name="Brym M."/>
            <person name="Khazi F."/>
            <person name="Huang T."/>
            <person name="Chambers A.H."/>
        </authorList>
    </citation>
    <scope>NUCLEOTIDE SEQUENCE [LARGE SCALE GENOMIC DNA]</scope>
    <source>
        <tissue evidence="9">Leaf</tissue>
    </source>
</reference>
<feature type="compositionally biased region" description="Polar residues" evidence="6">
    <location>
        <begin position="231"/>
        <end position="243"/>
    </location>
</feature>
<accession>A0A835V5D3</accession>
<keyword evidence="5" id="KW-0175">Coiled coil</keyword>
<evidence type="ECO:0000259" key="8">
    <source>
        <dbReference type="PROSITE" id="PS51775"/>
    </source>
</evidence>
<comment type="caution">
    <text evidence="9">The sequence shown here is derived from an EMBL/GenBank/DDBJ whole genome shotgun (WGS) entry which is preliminary data.</text>
</comment>
<dbReference type="OrthoDB" id="1060521at2759"/>
<evidence type="ECO:0000256" key="2">
    <source>
        <dbReference type="ARBA" id="ARBA00022692"/>
    </source>
</evidence>
<evidence type="ECO:0000256" key="6">
    <source>
        <dbReference type="SAM" id="MobiDB-lite"/>
    </source>
</evidence>
<feature type="domain" description="GTD-binding" evidence="8">
    <location>
        <begin position="62"/>
        <end position="160"/>
    </location>
</feature>
<dbReference type="PANTHER" id="PTHR31422">
    <property type="entry name" value="BNAANNG28530D PROTEIN"/>
    <property type="match status" value="1"/>
</dbReference>
<evidence type="ECO:0000256" key="3">
    <source>
        <dbReference type="ARBA" id="ARBA00022989"/>
    </source>
</evidence>
<proteinExistence type="predicted"/>
<sequence length="440" mass="49803">MPNWLPMDPLSPTSSQENTDGCCSCGCSCCFSPSFRRSVKRKTGVPRHEHRPADVVLVDAEIEVAALRETVARQQTKIDELSAELEEERNAAATAASETMSMILRLQHEKAELQMEARQFRRIAEEKMSHDAGEIAALDDLLYKREQEIEVLSCEVDAYKHRILDLGLADASDNVSPNSYAGDSIIDDFHLSPAAEYPPLRCEAAGSYDDGALYLEKNTSRTHEQPVYDLNSINTSPRTNPSPQHHPGSPQGSSLFVQQQPPANVDRSIREEYDDIDRVYTIDAIHGVETSALNNQRLKEESRPKVVFGGGDSEIKKLYMRLQVLEADRESMRQEVLSMRSEKANVALLGQIAQQLYKEVNPERRIVKKKPSFLAGFSFVSLIKWVLQFLFWRKNSSRSRYTFGLSNNNPGLLQILEKSPQLELWRCLTRITARIYDKDI</sequence>
<dbReference type="EMBL" id="JADCNM010000005">
    <property type="protein sequence ID" value="KAG0483716.1"/>
    <property type="molecule type" value="Genomic_DNA"/>
</dbReference>
<feature type="coiled-coil region" evidence="5">
    <location>
        <begin position="315"/>
        <end position="342"/>
    </location>
</feature>
<feature type="region of interest" description="Disordered" evidence="6">
    <location>
        <begin position="218"/>
        <end position="264"/>
    </location>
</feature>
<gene>
    <name evidence="9" type="ORF">HPP92_011800</name>
</gene>
<dbReference type="InterPro" id="IPR007656">
    <property type="entry name" value="GTD-bd"/>
</dbReference>
<evidence type="ECO:0000313" key="9">
    <source>
        <dbReference type="EMBL" id="KAG0483716.1"/>
    </source>
</evidence>
<keyword evidence="2 7" id="KW-0812">Transmembrane</keyword>
<name>A0A835V5D3_VANPL</name>
<dbReference type="PANTHER" id="PTHR31422:SF0">
    <property type="entry name" value="MYOSIN-BINDING PROTEIN 7"/>
    <property type="match status" value="1"/>
</dbReference>
<keyword evidence="4 7" id="KW-0472">Membrane</keyword>
<dbReference type="GO" id="GO:0080115">
    <property type="term" value="F:myosin XI tail binding"/>
    <property type="evidence" value="ECO:0007669"/>
    <property type="project" value="UniProtKB-ARBA"/>
</dbReference>
<feature type="transmembrane region" description="Helical" evidence="7">
    <location>
        <begin position="373"/>
        <end position="392"/>
    </location>
</feature>
<evidence type="ECO:0000256" key="4">
    <source>
        <dbReference type="ARBA" id="ARBA00023136"/>
    </source>
</evidence>
<dbReference type="Proteomes" id="UP000639772">
    <property type="component" value="Unassembled WGS sequence"/>
</dbReference>
<dbReference type="PROSITE" id="PS51775">
    <property type="entry name" value="GTD_BINDING"/>
    <property type="match status" value="1"/>
</dbReference>
<evidence type="ECO:0000256" key="1">
    <source>
        <dbReference type="ARBA" id="ARBA00004370"/>
    </source>
</evidence>
<feature type="compositionally biased region" description="Polar residues" evidence="6">
    <location>
        <begin position="250"/>
        <end position="262"/>
    </location>
</feature>
<dbReference type="AlphaFoldDB" id="A0A835V5D3"/>
<evidence type="ECO:0000256" key="5">
    <source>
        <dbReference type="SAM" id="Coils"/>
    </source>
</evidence>
<evidence type="ECO:0000256" key="7">
    <source>
        <dbReference type="SAM" id="Phobius"/>
    </source>
</evidence>
<protein>
    <recommendedName>
        <fullName evidence="8">GTD-binding domain-containing protein</fullName>
    </recommendedName>
</protein>
<evidence type="ECO:0000313" key="10">
    <source>
        <dbReference type="Proteomes" id="UP000639772"/>
    </source>
</evidence>
<keyword evidence="3 7" id="KW-1133">Transmembrane helix</keyword>
<organism evidence="9 10">
    <name type="scientific">Vanilla planifolia</name>
    <name type="common">Vanilla</name>
    <dbReference type="NCBI Taxonomy" id="51239"/>
    <lineage>
        <taxon>Eukaryota</taxon>
        <taxon>Viridiplantae</taxon>
        <taxon>Streptophyta</taxon>
        <taxon>Embryophyta</taxon>
        <taxon>Tracheophyta</taxon>
        <taxon>Spermatophyta</taxon>
        <taxon>Magnoliopsida</taxon>
        <taxon>Liliopsida</taxon>
        <taxon>Asparagales</taxon>
        <taxon>Orchidaceae</taxon>
        <taxon>Vanilloideae</taxon>
        <taxon>Vanilleae</taxon>
        <taxon>Vanilla</taxon>
    </lineage>
</organism>
<feature type="coiled-coil region" evidence="5">
    <location>
        <begin position="57"/>
        <end position="123"/>
    </location>
</feature>
<comment type="subcellular location">
    <subcellularLocation>
        <location evidence="1">Membrane</location>
    </subcellularLocation>
</comment>